<evidence type="ECO:0000313" key="7">
    <source>
        <dbReference type="EMBL" id="KAJ5716308.1"/>
    </source>
</evidence>
<dbReference type="Pfam" id="PF05721">
    <property type="entry name" value="PhyH"/>
    <property type="match status" value="1"/>
</dbReference>
<evidence type="ECO:0000256" key="1">
    <source>
        <dbReference type="ARBA" id="ARBA00001962"/>
    </source>
</evidence>
<gene>
    <name evidence="7" type="ORF">N7493_008219</name>
</gene>
<dbReference type="GO" id="GO:0051213">
    <property type="term" value="F:dioxygenase activity"/>
    <property type="evidence" value="ECO:0007669"/>
    <property type="project" value="UniProtKB-KW"/>
</dbReference>
<dbReference type="SUPFAM" id="SSF51197">
    <property type="entry name" value="Clavaminate synthase-like"/>
    <property type="match status" value="1"/>
</dbReference>
<dbReference type="AlphaFoldDB" id="A0AAD6MTJ7"/>
<dbReference type="GO" id="GO:0046872">
    <property type="term" value="F:metal ion binding"/>
    <property type="evidence" value="ECO:0007669"/>
    <property type="project" value="UniProtKB-KW"/>
</dbReference>
<name>A0AAD6MTJ7_9EURO</name>
<keyword evidence="8" id="KW-1185">Reference proteome</keyword>
<evidence type="ECO:0000256" key="6">
    <source>
        <dbReference type="ARBA" id="ARBA00023004"/>
    </source>
</evidence>
<dbReference type="PANTHER" id="PTHR20883:SF19">
    <property type="entry name" value="MULTIFUNCTIONAL DIOXYGENASE AUSE"/>
    <property type="match status" value="1"/>
</dbReference>
<evidence type="ECO:0000256" key="5">
    <source>
        <dbReference type="ARBA" id="ARBA00023002"/>
    </source>
</evidence>
<comment type="cofactor">
    <cofactor evidence="1">
        <name>Fe cation</name>
        <dbReference type="ChEBI" id="CHEBI:24875"/>
    </cofactor>
</comment>
<proteinExistence type="inferred from homology"/>
<keyword evidence="3" id="KW-0479">Metal-binding</keyword>
<dbReference type="Proteomes" id="UP001215712">
    <property type="component" value="Unassembled WGS sequence"/>
</dbReference>
<keyword evidence="6" id="KW-0408">Iron</keyword>
<dbReference type="InterPro" id="IPR008775">
    <property type="entry name" value="Phytyl_CoA_dOase-like"/>
</dbReference>
<reference evidence="7" key="1">
    <citation type="journal article" date="2023" name="IMA Fungus">
        <title>Comparative genomic study of the Penicillium genus elucidates a diverse pangenome and 15 lateral gene transfer events.</title>
        <authorList>
            <person name="Petersen C."/>
            <person name="Sorensen T."/>
            <person name="Nielsen M.R."/>
            <person name="Sondergaard T.E."/>
            <person name="Sorensen J.L."/>
            <person name="Fitzpatrick D.A."/>
            <person name="Frisvad J.C."/>
            <person name="Nielsen K.L."/>
        </authorList>
    </citation>
    <scope>NUCLEOTIDE SEQUENCE</scope>
    <source>
        <strain evidence="7">IBT 17514</strain>
    </source>
</reference>
<protein>
    <submittedName>
        <fullName evidence="7">Uncharacterized protein</fullName>
    </submittedName>
</protein>
<sequence length="281" mass="30649">MSEQSLQKIQIGPSVDLDPIIKSLQQDGAVILQSLFSSQQVNSFLEDTKEPLACVRQGTEYSDEKLRLFYGSKTKRLSDLTSVSPTFRKDFLDHDLIHRVCETIFVPQCGTYWLGGAEIVEVGPGEKDQPLHRDQDEWPIFKLIGPSAPEACLNFLVALSDFTEQNGATRIIPGSNKLDYSVACNGAGESIPAVMNAGDCLLLSGKTVHGAGANHTNYQRLGLVLAMQCSYLTPEEAFPLHVGSKTAETMSPRARSMVGLSSHFAKDGTGLWQGVNCTVRN</sequence>
<keyword evidence="4" id="KW-0223">Dioxygenase</keyword>
<evidence type="ECO:0000256" key="3">
    <source>
        <dbReference type="ARBA" id="ARBA00022723"/>
    </source>
</evidence>
<dbReference type="EMBL" id="JAQJAN010000012">
    <property type="protein sequence ID" value="KAJ5716308.1"/>
    <property type="molecule type" value="Genomic_DNA"/>
</dbReference>
<dbReference type="PANTHER" id="PTHR20883">
    <property type="entry name" value="PHYTANOYL-COA DIOXYGENASE DOMAIN CONTAINING 1"/>
    <property type="match status" value="1"/>
</dbReference>
<accession>A0AAD6MTJ7</accession>
<organism evidence="7 8">
    <name type="scientific">Penicillium malachiteum</name>
    <dbReference type="NCBI Taxonomy" id="1324776"/>
    <lineage>
        <taxon>Eukaryota</taxon>
        <taxon>Fungi</taxon>
        <taxon>Dikarya</taxon>
        <taxon>Ascomycota</taxon>
        <taxon>Pezizomycotina</taxon>
        <taxon>Eurotiomycetes</taxon>
        <taxon>Eurotiomycetidae</taxon>
        <taxon>Eurotiales</taxon>
        <taxon>Aspergillaceae</taxon>
        <taxon>Penicillium</taxon>
    </lineage>
</organism>
<evidence type="ECO:0000313" key="8">
    <source>
        <dbReference type="Proteomes" id="UP001215712"/>
    </source>
</evidence>
<comment type="similarity">
    <text evidence="2">Belongs to the PhyH family.</text>
</comment>
<evidence type="ECO:0000256" key="2">
    <source>
        <dbReference type="ARBA" id="ARBA00005830"/>
    </source>
</evidence>
<dbReference type="Gene3D" id="2.60.120.620">
    <property type="entry name" value="q2cbj1_9rhob like domain"/>
    <property type="match status" value="1"/>
</dbReference>
<keyword evidence="5" id="KW-0560">Oxidoreductase</keyword>
<comment type="caution">
    <text evidence="7">The sequence shown here is derived from an EMBL/GenBank/DDBJ whole genome shotgun (WGS) entry which is preliminary data.</text>
</comment>
<reference evidence="7" key="2">
    <citation type="submission" date="2023-01" db="EMBL/GenBank/DDBJ databases">
        <authorList>
            <person name="Petersen C."/>
        </authorList>
    </citation>
    <scope>NUCLEOTIDE SEQUENCE</scope>
    <source>
        <strain evidence="7">IBT 17514</strain>
    </source>
</reference>
<evidence type="ECO:0000256" key="4">
    <source>
        <dbReference type="ARBA" id="ARBA00022964"/>
    </source>
</evidence>